<feature type="compositionally biased region" description="Basic and acidic residues" evidence="1">
    <location>
        <begin position="1"/>
        <end position="35"/>
    </location>
</feature>
<dbReference type="AlphaFoldDB" id="A0AAW2YPC1"/>
<evidence type="ECO:0000313" key="2">
    <source>
        <dbReference type="EMBL" id="KAL0479177.1"/>
    </source>
</evidence>
<keyword evidence="3" id="KW-1185">Reference proteome</keyword>
<gene>
    <name evidence="2" type="ORF">AKO1_009596</name>
</gene>
<evidence type="ECO:0000256" key="1">
    <source>
        <dbReference type="SAM" id="MobiDB-lite"/>
    </source>
</evidence>
<protein>
    <submittedName>
        <fullName evidence="2">Uncharacterized protein</fullName>
    </submittedName>
</protein>
<name>A0AAW2YPC1_9EUKA</name>
<sequence>MKRTHSKDDVTEVAEPDAKKQKVEEEKAEEKKVEEESANGFDPKKSITQNLLLPNSTLTPVDTTIHHSDTFEKHFFNISRMILNHTVLCAYNSSSGKTTRFRICEIEYYLTTTGEPDIHEDPFSHCHPLQSKHGVWYFHQSHGDSNNDNYRGGSYKGMDFTFNIENSPSTYGGILIRGVESISSNTYTDGPSKTVDTILKATGADSIHDLISNKFAHKDQDIQSISIEKQRSDYPLYLEYFTHPVEKPIFSSSRVGMSLKQNNLHQPRSRYVVKAYRHVINPHVIKKGKNQLVVTMYHRLMTNKAKSKNVAFSEVGSKERLGVISQIVRNLGVTNKNAEKYIKDYESGRKNLVKMEDKKIDLTTEAMENFGRIPNGSQLCEMHGMFANFI</sequence>
<proteinExistence type="predicted"/>
<feature type="region of interest" description="Disordered" evidence="1">
    <location>
        <begin position="1"/>
        <end position="46"/>
    </location>
</feature>
<dbReference type="Proteomes" id="UP001431209">
    <property type="component" value="Unassembled WGS sequence"/>
</dbReference>
<accession>A0AAW2YPC1</accession>
<reference evidence="2 3" key="1">
    <citation type="submission" date="2024-03" db="EMBL/GenBank/DDBJ databases">
        <title>The Acrasis kona genome and developmental transcriptomes reveal deep origins of eukaryotic multicellular pathways.</title>
        <authorList>
            <person name="Sheikh S."/>
            <person name="Fu C.-J."/>
            <person name="Brown M.W."/>
            <person name="Baldauf S.L."/>
        </authorList>
    </citation>
    <scope>NUCLEOTIDE SEQUENCE [LARGE SCALE GENOMIC DNA]</scope>
    <source>
        <strain evidence="2 3">ATCC MYA-3509</strain>
    </source>
</reference>
<dbReference type="EMBL" id="JAOPGA020000507">
    <property type="protein sequence ID" value="KAL0479177.1"/>
    <property type="molecule type" value="Genomic_DNA"/>
</dbReference>
<comment type="caution">
    <text evidence="2">The sequence shown here is derived from an EMBL/GenBank/DDBJ whole genome shotgun (WGS) entry which is preliminary data.</text>
</comment>
<organism evidence="2 3">
    <name type="scientific">Acrasis kona</name>
    <dbReference type="NCBI Taxonomy" id="1008807"/>
    <lineage>
        <taxon>Eukaryota</taxon>
        <taxon>Discoba</taxon>
        <taxon>Heterolobosea</taxon>
        <taxon>Tetramitia</taxon>
        <taxon>Eutetramitia</taxon>
        <taxon>Acrasidae</taxon>
        <taxon>Acrasis</taxon>
    </lineage>
</organism>
<evidence type="ECO:0000313" key="3">
    <source>
        <dbReference type="Proteomes" id="UP001431209"/>
    </source>
</evidence>